<evidence type="ECO:0000256" key="3">
    <source>
        <dbReference type="ARBA" id="ARBA00022525"/>
    </source>
</evidence>
<evidence type="ECO:0000256" key="1">
    <source>
        <dbReference type="ARBA" id="ARBA00004340"/>
    </source>
</evidence>
<sequence>MEWERINTEALHLVRQRIISLAEKTKIFQEYTTLNDNFKQRLENENRYQDEKKTGEKRPILESLSKWSDLEDEEHRNKAFSEMYKERRQREQLLSFSPSAIYGIEEDLTEEEKEDIDPEISSPKKKKGKKKKKQNKKKTKEIWPDGIDKNEIKVDDNADELCKNHLRELFHKGLSSESQRYIARFGCYYDHDLDPDKMVEMLIQAEKENVPDLITAFSDYIRQASNVQISTQSGFSNNFISAFLNLELTRPSIQDIKHIEIYGSSANFLQKNFPRENNANKMSDKASIITLNCLIPGEEVSFVIKISTTNQVSILADKIRNCHLDLFKDTDSSKLILYMNKGEADSVVILSLKK</sequence>
<dbReference type="VEuPathDB" id="FungiDB:RhiirFUN_021321"/>
<feature type="compositionally biased region" description="Basic residues" evidence="4">
    <location>
        <begin position="123"/>
        <end position="139"/>
    </location>
</feature>
<reference evidence="6 7" key="2">
    <citation type="submission" date="2017-10" db="EMBL/GenBank/DDBJ databases">
        <title>Genome analyses suggest a sexual origin of heterokaryosis in a supposedly ancient asexual fungus.</title>
        <authorList>
            <person name="Corradi N."/>
            <person name="Sedzielewska K."/>
            <person name="Noel J."/>
            <person name="Charron P."/>
            <person name="Farinelli L."/>
            <person name="Marton T."/>
            <person name="Kruger M."/>
            <person name="Pelin A."/>
            <person name="Brachmann A."/>
            <person name="Corradi N."/>
        </authorList>
    </citation>
    <scope>NUCLEOTIDE SEQUENCE [LARGE SCALE GENOMIC DNA]</scope>
    <source>
        <strain evidence="6 7">A1</strain>
    </source>
</reference>
<evidence type="ECO:0000313" key="7">
    <source>
        <dbReference type="Proteomes" id="UP000232688"/>
    </source>
</evidence>
<evidence type="ECO:0000256" key="2">
    <source>
        <dbReference type="ARBA" id="ARBA00004613"/>
    </source>
</evidence>
<gene>
    <name evidence="6" type="ORF">RhiirA1_471485</name>
</gene>
<dbReference type="GO" id="GO:0005576">
    <property type="term" value="C:extracellular region"/>
    <property type="evidence" value="ECO:0007669"/>
    <property type="project" value="UniProtKB-SubCell"/>
</dbReference>
<evidence type="ECO:0000256" key="4">
    <source>
        <dbReference type="SAM" id="MobiDB-lite"/>
    </source>
</evidence>
<feature type="region of interest" description="Disordered" evidence="4">
    <location>
        <begin position="111"/>
        <end position="142"/>
    </location>
</feature>
<keyword evidence="3" id="KW-0964">Secreted</keyword>
<dbReference type="Pfam" id="PF20147">
    <property type="entry name" value="Crinkler"/>
    <property type="match status" value="1"/>
</dbReference>
<dbReference type="VEuPathDB" id="FungiDB:FUN_012442"/>
<dbReference type="VEuPathDB" id="FungiDB:FUN_022318"/>
<organism evidence="6 7">
    <name type="scientific">Rhizophagus irregularis</name>
    <dbReference type="NCBI Taxonomy" id="588596"/>
    <lineage>
        <taxon>Eukaryota</taxon>
        <taxon>Fungi</taxon>
        <taxon>Fungi incertae sedis</taxon>
        <taxon>Mucoromycota</taxon>
        <taxon>Glomeromycotina</taxon>
        <taxon>Glomeromycetes</taxon>
        <taxon>Glomerales</taxon>
        <taxon>Glomeraceae</taxon>
        <taxon>Rhizophagus</taxon>
    </lineage>
</organism>
<comment type="caution">
    <text evidence="6">The sequence shown here is derived from an EMBL/GenBank/DDBJ whole genome shotgun (WGS) entry which is preliminary data.</text>
</comment>
<dbReference type="InterPro" id="IPR045379">
    <property type="entry name" value="Crinkler_N"/>
</dbReference>
<dbReference type="GO" id="GO:0043657">
    <property type="term" value="C:host cell"/>
    <property type="evidence" value="ECO:0007669"/>
    <property type="project" value="UniProtKB-SubCell"/>
</dbReference>
<evidence type="ECO:0000259" key="5">
    <source>
        <dbReference type="Pfam" id="PF20147"/>
    </source>
</evidence>
<dbReference type="EMBL" id="LLXH01001631">
    <property type="protein sequence ID" value="PKC58101.1"/>
    <property type="molecule type" value="Genomic_DNA"/>
</dbReference>
<dbReference type="VEuPathDB" id="FungiDB:RhiirA1_471485"/>
<evidence type="ECO:0000313" key="6">
    <source>
        <dbReference type="EMBL" id="PKC58101.1"/>
    </source>
</evidence>
<comment type="subcellular location">
    <subcellularLocation>
        <location evidence="1">Host cell</location>
    </subcellularLocation>
    <subcellularLocation>
        <location evidence="2">Secreted</location>
    </subcellularLocation>
</comment>
<dbReference type="Proteomes" id="UP000232688">
    <property type="component" value="Unassembled WGS sequence"/>
</dbReference>
<dbReference type="VEuPathDB" id="FungiDB:RhiirFUN_022764"/>
<name>A0A2N0R484_9GLOM</name>
<proteinExistence type="predicted"/>
<protein>
    <recommendedName>
        <fullName evidence="5">Crinkler effector protein N-terminal domain-containing protein</fullName>
    </recommendedName>
</protein>
<feature type="domain" description="Crinkler effector protein N-terminal" evidence="5">
    <location>
        <begin position="289"/>
        <end position="341"/>
    </location>
</feature>
<dbReference type="AlphaFoldDB" id="A0A2N0R484"/>
<reference evidence="6 7" key="1">
    <citation type="submission" date="2017-10" db="EMBL/GenBank/DDBJ databases">
        <title>Extensive intraspecific genome diversity in a model arbuscular mycorrhizal fungus.</title>
        <authorList>
            <person name="Chen E.C.H."/>
            <person name="Morin E."/>
            <person name="Baudet D."/>
            <person name="Noel J."/>
            <person name="Ndikumana S."/>
            <person name="Charron P."/>
            <person name="St-Onge C."/>
            <person name="Giorgi J."/>
            <person name="Grigoriev I.V."/>
            <person name="Roux C."/>
            <person name="Martin F.M."/>
            <person name="Corradi N."/>
        </authorList>
    </citation>
    <scope>NUCLEOTIDE SEQUENCE [LARGE SCALE GENOMIC DNA]</scope>
    <source>
        <strain evidence="6 7">A1</strain>
    </source>
</reference>
<accession>A0A2N0R484</accession>
<dbReference type="VEuPathDB" id="FungiDB:RhiirFUN_022754"/>